<evidence type="ECO:0000313" key="1">
    <source>
        <dbReference type="EMBL" id="PVH25548.1"/>
    </source>
</evidence>
<evidence type="ECO:0000313" key="2">
    <source>
        <dbReference type="Proteomes" id="UP000245627"/>
    </source>
</evidence>
<proteinExistence type="predicted"/>
<accession>A0A2T8HJC4</accession>
<gene>
    <name evidence="1" type="ORF">DC487_06285</name>
</gene>
<dbReference type="AlphaFoldDB" id="A0A2T8HJC4"/>
<dbReference type="EMBL" id="QDKG01000002">
    <property type="protein sequence ID" value="PVH25548.1"/>
    <property type="molecule type" value="Genomic_DNA"/>
</dbReference>
<sequence length="102" mass="11850">MLSSNGQTHITYCPSCKTYYIWQDSTLLSFDGEHFQQFANGVHTYKGREKFFTCPDGVSRMMLPTPLPELALTFTFPEWGNFILSLEEARYITEIYQMVGQF</sequence>
<dbReference type="Proteomes" id="UP000245627">
    <property type="component" value="Unassembled WGS sequence"/>
</dbReference>
<keyword evidence="2" id="KW-1185">Reference proteome</keyword>
<name>A0A2T8HJC4_9SPHI</name>
<comment type="caution">
    <text evidence="1">The sequence shown here is derived from an EMBL/GenBank/DDBJ whole genome shotgun (WGS) entry which is preliminary data.</text>
</comment>
<protein>
    <submittedName>
        <fullName evidence="1">Uncharacterized protein</fullName>
    </submittedName>
</protein>
<reference evidence="1 2" key="1">
    <citation type="submission" date="2018-04" db="EMBL/GenBank/DDBJ databases">
        <title>Sphingobacterium cortibacter sp. nov.</title>
        <authorList>
            <person name="Li Y."/>
        </authorList>
    </citation>
    <scope>NUCLEOTIDE SEQUENCE [LARGE SCALE GENOMIC DNA]</scope>
    <source>
        <strain evidence="1 2">2c-3</strain>
    </source>
</reference>
<organism evidence="1 2">
    <name type="scientific">Sphingobacterium corticibacter</name>
    <dbReference type="NCBI Taxonomy" id="2171749"/>
    <lineage>
        <taxon>Bacteria</taxon>
        <taxon>Pseudomonadati</taxon>
        <taxon>Bacteroidota</taxon>
        <taxon>Sphingobacteriia</taxon>
        <taxon>Sphingobacteriales</taxon>
        <taxon>Sphingobacteriaceae</taxon>
        <taxon>Sphingobacterium</taxon>
    </lineage>
</organism>